<dbReference type="STRING" id="227084.SAMN05421855_10556"/>
<dbReference type="PANTHER" id="PTHR43570">
    <property type="entry name" value="ALDEHYDE DEHYDROGENASE"/>
    <property type="match status" value="1"/>
</dbReference>
<dbReference type="InterPro" id="IPR029510">
    <property type="entry name" value="Ald_DH_CS_GLU"/>
</dbReference>
<evidence type="ECO:0000313" key="9">
    <source>
        <dbReference type="EMBL" id="SDF06718.1"/>
    </source>
</evidence>
<dbReference type="InterPro" id="IPR016163">
    <property type="entry name" value="Ald_DH_C"/>
</dbReference>
<dbReference type="PROSITE" id="PS00687">
    <property type="entry name" value="ALDEHYDE_DEHYDR_GLU"/>
    <property type="match status" value="1"/>
</dbReference>
<reference evidence="9 10" key="1">
    <citation type="submission" date="2016-10" db="EMBL/GenBank/DDBJ databases">
        <authorList>
            <person name="de Groot N.N."/>
        </authorList>
    </citation>
    <scope>NUCLEOTIDE SEQUENCE [LARGE SCALE GENOMIC DNA]</scope>
    <source>
        <strain evidence="9 10">DSM 16195</strain>
    </source>
</reference>
<evidence type="ECO:0000256" key="1">
    <source>
        <dbReference type="ARBA" id="ARBA00009986"/>
    </source>
</evidence>
<dbReference type="GO" id="GO:0006081">
    <property type="term" value="P:aldehyde metabolic process"/>
    <property type="evidence" value="ECO:0007669"/>
    <property type="project" value="InterPro"/>
</dbReference>
<keyword evidence="2 4" id="KW-0560">Oxidoreductase</keyword>
<evidence type="ECO:0000313" key="10">
    <source>
        <dbReference type="Proteomes" id="UP000199321"/>
    </source>
</evidence>
<feature type="active site" evidence="5 6">
    <location>
        <position position="207"/>
    </location>
</feature>
<protein>
    <recommendedName>
        <fullName evidence="4">Aldehyde dehydrogenase</fullName>
    </recommendedName>
</protein>
<feature type="active site" evidence="5">
    <location>
        <position position="241"/>
    </location>
</feature>
<dbReference type="CDD" id="cd07136">
    <property type="entry name" value="ALDH_YwdH-P39616"/>
    <property type="match status" value="1"/>
</dbReference>
<dbReference type="FunFam" id="3.40.309.10:FF:000003">
    <property type="entry name" value="Aldehyde dehydrogenase"/>
    <property type="match status" value="1"/>
</dbReference>
<dbReference type="InterPro" id="IPR016160">
    <property type="entry name" value="Ald_DH_CS_CYS"/>
</dbReference>
<dbReference type="PANTHER" id="PTHR43570:SF16">
    <property type="entry name" value="ALDEHYDE DEHYDROGENASE TYPE III, ISOFORM Q"/>
    <property type="match status" value="1"/>
</dbReference>
<accession>A0A1G7I289</accession>
<dbReference type="Pfam" id="PF00171">
    <property type="entry name" value="Aldedh"/>
    <property type="match status" value="1"/>
</dbReference>
<dbReference type="GO" id="GO:0005737">
    <property type="term" value="C:cytoplasm"/>
    <property type="evidence" value="ECO:0007669"/>
    <property type="project" value="TreeGrafter"/>
</dbReference>
<dbReference type="InterPro" id="IPR016162">
    <property type="entry name" value="Ald_DH_N"/>
</dbReference>
<proteinExistence type="inferred from homology"/>
<evidence type="ECO:0000256" key="2">
    <source>
        <dbReference type="ARBA" id="ARBA00023002"/>
    </source>
</evidence>
<evidence type="ECO:0000256" key="7">
    <source>
        <dbReference type="RuleBase" id="RU003345"/>
    </source>
</evidence>
<dbReference type="InterPro" id="IPR015590">
    <property type="entry name" value="Aldehyde_DH_dom"/>
</dbReference>
<evidence type="ECO:0000259" key="8">
    <source>
        <dbReference type="Pfam" id="PF00171"/>
    </source>
</evidence>
<dbReference type="RefSeq" id="WP_093144944.1">
    <property type="nucleotide sequence ID" value="NZ_BMWO01000007.1"/>
</dbReference>
<dbReference type="PIRSF" id="PIRSF036492">
    <property type="entry name" value="ALDH"/>
    <property type="match status" value="1"/>
</dbReference>
<dbReference type="PROSITE" id="PS00070">
    <property type="entry name" value="ALDEHYDE_DEHYDR_CYS"/>
    <property type="match status" value="1"/>
</dbReference>
<dbReference type="Gene3D" id="3.40.605.10">
    <property type="entry name" value="Aldehyde Dehydrogenase, Chain A, domain 1"/>
    <property type="match status" value="1"/>
</dbReference>
<feature type="domain" description="Aldehyde dehydrogenase" evidence="8">
    <location>
        <begin position="16"/>
        <end position="425"/>
    </location>
</feature>
<dbReference type="FunFam" id="3.40.605.10:FF:000004">
    <property type="entry name" value="Aldehyde dehydrogenase"/>
    <property type="match status" value="1"/>
</dbReference>
<dbReference type="InterPro" id="IPR016161">
    <property type="entry name" value="Ald_DH/histidinol_DH"/>
</dbReference>
<keyword evidence="3" id="KW-0520">NAD</keyword>
<dbReference type="InterPro" id="IPR012394">
    <property type="entry name" value="Aldehyde_DH_NAD(P)"/>
</dbReference>
<evidence type="ECO:0000256" key="6">
    <source>
        <dbReference type="PROSITE-ProRule" id="PRU10007"/>
    </source>
</evidence>
<comment type="similarity">
    <text evidence="1 4 7">Belongs to the aldehyde dehydrogenase family.</text>
</comment>
<dbReference type="OrthoDB" id="9762913at2"/>
<dbReference type="GO" id="GO:0004029">
    <property type="term" value="F:aldehyde dehydrogenase (NAD+) activity"/>
    <property type="evidence" value="ECO:0007669"/>
    <property type="project" value="TreeGrafter"/>
</dbReference>
<evidence type="ECO:0000256" key="3">
    <source>
        <dbReference type="ARBA" id="ARBA00023027"/>
    </source>
</evidence>
<name>A0A1G7I289_9FLAO</name>
<dbReference type="AlphaFoldDB" id="A0A1G7I289"/>
<dbReference type="EMBL" id="FNBA01000005">
    <property type="protein sequence ID" value="SDF06718.1"/>
    <property type="molecule type" value="Genomic_DNA"/>
</dbReference>
<evidence type="ECO:0000256" key="5">
    <source>
        <dbReference type="PIRSR" id="PIRSR036492-1"/>
    </source>
</evidence>
<gene>
    <name evidence="9" type="ORF">SAMN05421855_10556</name>
</gene>
<dbReference type="Gene3D" id="3.40.309.10">
    <property type="entry name" value="Aldehyde Dehydrogenase, Chain A, domain 2"/>
    <property type="match status" value="1"/>
</dbReference>
<evidence type="ECO:0000256" key="4">
    <source>
        <dbReference type="PIRNR" id="PIRNR036492"/>
    </source>
</evidence>
<organism evidence="9 10">
    <name type="scientific">Ulvibacter litoralis</name>
    <dbReference type="NCBI Taxonomy" id="227084"/>
    <lineage>
        <taxon>Bacteria</taxon>
        <taxon>Pseudomonadati</taxon>
        <taxon>Bacteroidota</taxon>
        <taxon>Flavobacteriia</taxon>
        <taxon>Flavobacteriales</taxon>
        <taxon>Flavobacteriaceae</taxon>
        <taxon>Ulvibacter</taxon>
    </lineage>
</organism>
<dbReference type="Proteomes" id="UP000199321">
    <property type="component" value="Unassembled WGS sequence"/>
</dbReference>
<dbReference type="SUPFAM" id="SSF53720">
    <property type="entry name" value="ALDH-like"/>
    <property type="match status" value="1"/>
</dbReference>
<keyword evidence="10" id="KW-1185">Reference proteome</keyword>
<sequence>MVDLIANQRAFFNTNETKETDFRIKQLKKLKTILKQNEDKLNTAIYEDFGKSEYETYLSELLLTYQELNDFIKKIKSWSKKKRVRTNLANFPAKSYIIPEPLGVTLVIGAWNYPIQLSLVPAITALAAGNTVVLKPSELPNKTAAVLAEIINSNFSKEYFCVVEGGIPETTALLKQKFDKIFFTGSSTVGKIVYKAAAEHLTPVTLELGGKNPTFVFADCNLKVTAQRIVWAKYLNAGQTCVAPDYILVEKSIEDAFLSEVKKEIDTRYKLTDDIKDNYLRIINEKNFDRLTAFIQPEKVYCGGITNKKNRFISPTVLTNVSFDDEIMKDEIFGPILPVIPFENLDAMIQKVKENPKPLSCYVYTKNRKVVSKLLNEISFGGGAINESIMHLTNSKLPFGGVGFSGIGSYHGEAGFRTFSHYKSILDKPFWLEPSLKYTPYTLKKLNLFKFLFE</sequence>